<keyword evidence="2" id="KW-1185">Reference proteome</keyword>
<name>A0AC61MUK9_9FIRM</name>
<proteinExistence type="predicted"/>
<sequence length="416" mass="48028">MKRRICVLLLAVMLALSLILCTGGMAEEKDFIVTVVSLADAFAKFENPDLYPERDIHLPELQEEIRSGQAPDLIITYGDIETLKELGAIVPFTPSEMLVKDFETMPPFIREATRKYLITEDGQFWGCIRGGLWLKTMLFYVPSAWADSPFHDRTPPTSFEEFLDFAEVYLDTPHEGFCLLYNWSNEKLCVQSEILSMLLDSWIIQQQYAGEPYRFTSDEFISLLDRTKKLFARLAKEEPLTQKKQKKLRELFTNPGVTYDGGKANCSRELYNWDHMIPYRVFANQPPLINIETAFISVGNSSADPAEITRCMEEKVRRRDRHSGVVEATYIHPEQMDVEVLNKWYHSYQKDGVFTQQWLDSIQRIQGVPCMTDPYWICGKATASDCDSLGRVNSQFMTSEKMTPEKYAEIWEGWSQ</sequence>
<organism evidence="1 2">
    <name type="scientific">Aristaeella hokkaidonensis</name>
    <dbReference type="NCBI Taxonomy" id="3046382"/>
    <lineage>
        <taxon>Bacteria</taxon>
        <taxon>Bacillati</taxon>
        <taxon>Bacillota</taxon>
        <taxon>Clostridia</taxon>
        <taxon>Eubacteriales</taxon>
        <taxon>Aristaeellaceae</taxon>
        <taxon>Aristaeella</taxon>
    </lineage>
</organism>
<gene>
    <name evidence="1" type="ORF">JYE49_08915</name>
</gene>
<dbReference type="EMBL" id="CP068393">
    <property type="protein sequence ID" value="QUC65995.1"/>
    <property type="molecule type" value="Genomic_DNA"/>
</dbReference>
<accession>A0AC61MUK9</accession>
<protein>
    <submittedName>
        <fullName evidence="1">Uncharacterized protein</fullName>
    </submittedName>
</protein>
<reference evidence="1" key="1">
    <citation type="submission" date="2021-01" db="EMBL/GenBank/DDBJ databases">
        <title>Complete genome sequence of Clostridiales bacterium R-7.</title>
        <authorList>
            <person name="Mahoney-Kurpe S.C."/>
            <person name="Palevich N."/>
            <person name="Koike S."/>
            <person name="Moon C.D."/>
            <person name="Attwood G.T."/>
        </authorList>
    </citation>
    <scope>NUCLEOTIDE SEQUENCE</scope>
    <source>
        <strain evidence="1">R-7</strain>
    </source>
</reference>
<evidence type="ECO:0000313" key="1">
    <source>
        <dbReference type="EMBL" id="QUC65995.1"/>
    </source>
</evidence>
<evidence type="ECO:0000313" key="2">
    <source>
        <dbReference type="Proteomes" id="UP000682782"/>
    </source>
</evidence>
<dbReference type="Proteomes" id="UP000682782">
    <property type="component" value="Chromosome"/>
</dbReference>